<evidence type="ECO:0000313" key="1">
    <source>
        <dbReference type="EMBL" id="SHG97356.1"/>
    </source>
</evidence>
<organism evidence="1 2">
    <name type="scientific">Stutzerimonas xanthomarina DSM 18231</name>
    <dbReference type="NCBI Taxonomy" id="1403346"/>
    <lineage>
        <taxon>Bacteria</taxon>
        <taxon>Pseudomonadati</taxon>
        <taxon>Pseudomonadota</taxon>
        <taxon>Gammaproteobacteria</taxon>
        <taxon>Pseudomonadales</taxon>
        <taxon>Pseudomonadaceae</taxon>
        <taxon>Stutzerimonas</taxon>
    </lineage>
</organism>
<dbReference type="Pfam" id="PF02566">
    <property type="entry name" value="OsmC"/>
    <property type="match status" value="1"/>
</dbReference>
<accession>A0A1M5P6E6</accession>
<evidence type="ECO:0000313" key="2">
    <source>
        <dbReference type="Proteomes" id="UP000184000"/>
    </source>
</evidence>
<dbReference type="InterPro" id="IPR036102">
    <property type="entry name" value="OsmC/Ohrsf"/>
</dbReference>
<sequence>MKTISVQGNMGNGFAIEVDCGNHRVLIDQPRAAFGTDTGPSPLELVLAALAGCFGTIGRFLAHQRKVELRGMRFEVEADYDPAGLLGRDTSVRPGFEEVRLRVDIDADMTLEQKQEFLAEIERRCPLADNLLHGTRLHSELAG</sequence>
<dbReference type="GeneID" id="98637638"/>
<dbReference type="PANTHER" id="PTHR35368:SF1">
    <property type="entry name" value="HYDROPEROXIDE REDUCTASE"/>
    <property type="match status" value="1"/>
</dbReference>
<gene>
    <name evidence="1" type="ORF">SAMN02744645_2000</name>
</gene>
<reference evidence="1 2" key="1">
    <citation type="submission" date="2016-11" db="EMBL/GenBank/DDBJ databases">
        <authorList>
            <person name="Jaros S."/>
            <person name="Januszkiewicz K."/>
            <person name="Wedrychowicz H."/>
        </authorList>
    </citation>
    <scope>NUCLEOTIDE SEQUENCE [LARGE SCALE GENOMIC DNA]</scope>
    <source>
        <strain evidence="1 2">DSM 18231</strain>
    </source>
</reference>
<dbReference type="RefSeq" id="WP_073300677.1">
    <property type="nucleotide sequence ID" value="NZ_FQXA01000003.1"/>
</dbReference>
<dbReference type="AlphaFoldDB" id="A0A1M5P6E6"/>
<dbReference type="SUPFAM" id="SSF82784">
    <property type="entry name" value="OsmC-like"/>
    <property type="match status" value="1"/>
</dbReference>
<dbReference type="InterPro" id="IPR052924">
    <property type="entry name" value="OsmC/Ohr_hydroprdx_reductase"/>
</dbReference>
<name>A0A1M5P6E6_9GAMM</name>
<dbReference type="PANTHER" id="PTHR35368">
    <property type="entry name" value="HYDROPEROXIDE REDUCTASE"/>
    <property type="match status" value="1"/>
</dbReference>
<dbReference type="Proteomes" id="UP000184000">
    <property type="component" value="Unassembled WGS sequence"/>
</dbReference>
<proteinExistence type="predicted"/>
<dbReference type="EMBL" id="FQXA01000003">
    <property type="protein sequence ID" value="SHG97356.1"/>
    <property type="molecule type" value="Genomic_DNA"/>
</dbReference>
<dbReference type="Gene3D" id="3.30.300.20">
    <property type="match status" value="1"/>
</dbReference>
<dbReference type="InterPro" id="IPR015946">
    <property type="entry name" value="KH_dom-like_a/b"/>
</dbReference>
<protein>
    <submittedName>
        <fullName evidence="1">Uncharacterized OsmC-related protein</fullName>
    </submittedName>
</protein>
<dbReference type="InterPro" id="IPR003718">
    <property type="entry name" value="OsmC/Ohr_fam"/>
</dbReference>